<dbReference type="EMBL" id="CP003539">
    <property type="protein sequence ID" value="AFX98935.1"/>
    <property type="molecule type" value="Genomic_DNA"/>
</dbReference>
<reference evidence="2 3" key="1">
    <citation type="journal article" date="2012" name="Proc. Natl. Acad. Sci. U.S.A.">
        <title>Genome streamlining and chemical defense in a coral reef symbiosis.</title>
        <authorList>
            <person name="Kwan J.C."/>
            <person name="Donia M.S."/>
            <person name="Han A.W."/>
            <person name="Hirose E."/>
            <person name="Haygood M.G."/>
            <person name="Schmidt E.W."/>
        </authorList>
    </citation>
    <scope>NUCLEOTIDE SEQUENCE [LARGE SCALE GENOMIC DNA]</scope>
    <source>
        <strain evidence="2 3">L2</strain>
    </source>
</reference>
<sequence length="197" mass="22519">MSQIIRLFVLFFCIFCSASLAKAASDASSLVDEFADKAITLMSYSSVSENERREKFDQLVQKYFDIPVIGQFLLGKYWQTATQAEREAYLKVFTKNIVYTYARQFDEYFGQRLVIDGTRKNGRFDVVSSRIVLPNNSEGFHLEWLVTESNSTFKIVDVIVEGVSMSVTQRQEYTSLIQNNAGNIQALVTALNRQITR</sequence>
<keyword evidence="1" id="KW-0732">Signal</keyword>
<dbReference type="RefSeq" id="WP_015088433.1">
    <property type="nucleotide sequence ID" value="NC_019566.1"/>
</dbReference>
<dbReference type="InterPro" id="IPR008869">
    <property type="entry name" value="MlaC/ttg2D"/>
</dbReference>
<dbReference type="Gene3D" id="3.10.450.710">
    <property type="entry name" value="Tgt2/MlaC"/>
    <property type="match status" value="1"/>
</dbReference>
<evidence type="ECO:0000256" key="1">
    <source>
        <dbReference type="SAM" id="SignalP"/>
    </source>
</evidence>
<feature type="chain" id="PRO_5003913592" evidence="1">
    <location>
        <begin position="24"/>
        <end position="197"/>
    </location>
</feature>
<dbReference type="AlphaFoldDB" id="K7YHC9"/>
<dbReference type="STRING" id="1193729.A1OE_749"/>
<feature type="signal peptide" evidence="1">
    <location>
        <begin position="1"/>
        <end position="23"/>
    </location>
</feature>
<proteinExistence type="predicted"/>
<accession>K7YHC9</accession>
<gene>
    <name evidence="2" type="ORF">A1OE_749</name>
</gene>
<dbReference type="KEGG" id="thal:A1OE_749"/>
<dbReference type="PANTHER" id="PTHR36573:SF1">
    <property type="entry name" value="INTERMEMBRANE PHOSPHOLIPID TRANSPORT SYSTEM BINDING PROTEIN MLAC"/>
    <property type="match status" value="1"/>
</dbReference>
<dbReference type="Proteomes" id="UP000010077">
    <property type="component" value="Chromosome"/>
</dbReference>
<protein>
    <submittedName>
        <fullName evidence="2">Toluene tolerance, Ttg2 family protein</fullName>
    </submittedName>
</protein>
<organism evidence="2 3">
    <name type="scientific">Candidatus Endolissoclinum faulkneri L2</name>
    <dbReference type="NCBI Taxonomy" id="1193729"/>
    <lineage>
        <taxon>Bacteria</taxon>
        <taxon>Pseudomonadati</taxon>
        <taxon>Pseudomonadota</taxon>
        <taxon>Alphaproteobacteria</taxon>
        <taxon>Rhodospirillales</taxon>
        <taxon>Rhodospirillaceae</taxon>
        <taxon>Candidatus Endolissoclinum</taxon>
    </lineage>
</organism>
<evidence type="ECO:0000313" key="3">
    <source>
        <dbReference type="Proteomes" id="UP000010077"/>
    </source>
</evidence>
<evidence type="ECO:0000313" key="2">
    <source>
        <dbReference type="EMBL" id="AFX98935.1"/>
    </source>
</evidence>
<dbReference type="HOGENOM" id="CLU_094502_1_0_5"/>
<dbReference type="Pfam" id="PF05494">
    <property type="entry name" value="MlaC"/>
    <property type="match status" value="1"/>
</dbReference>
<dbReference type="PATRIC" id="fig|1193729.4.peg.408"/>
<keyword evidence="3" id="KW-1185">Reference proteome</keyword>
<dbReference type="eggNOG" id="COG2854">
    <property type="taxonomic scope" value="Bacteria"/>
</dbReference>
<dbReference type="InterPro" id="IPR042245">
    <property type="entry name" value="Tgt2/MlaC_sf"/>
</dbReference>
<dbReference type="OrthoDB" id="8099120at2"/>
<name>K7YHC9_9PROT</name>
<dbReference type="PANTHER" id="PTHR36573">
    <property type="entry name" value="INTERMEMBRANE PHOSPHOLIPID TRANSPORT SYSTEM BINDING PROTEIN MLAC"/>
    <property type="match status" value="1"/>
</dbReference>